<dbReference type="InterPro" id="IPR050882">
    <property type="entry name" value="Prepilin_peptidase/N-MTase"/>
</dbReference>
<dbReference type="PANTHER" id="PTHR30487">
    <property type="entry name" value="TYPE 4 PREPILIN-LIKE PROTEINS LEADER PEPTIDE-PROCESSING ENZYME"/>
    <property type="match status" value="1"/>
</dbReference>
<gene>
    <name evidence="10" type="ordered locus">Terro_1586</name>
</gene>
<evidence type="ECO:0000256" key="7">
    <source>
        <dbReference type="SAM" id="Phobius"/>
    </source>
</evidence>
<dbReference type="GO" id="GO:0005886">
    <property type="term" value="C:plasma membrane"/>
    <property type="evidence" value="ECO:0007669"/>
    <property type="project" value="UniProtKB-SubCell"/>
</dbReference>
<dbReference type="STRING" id="926566.Terro_1586"/>
<reference evidence="10 11" key="1">
    <citation type="submission" date="2012-06" db="EMBL/GenBank/DDBJ databases">
        <title>Complete genome of Terriglobus roseus DSM 18391.</title>
        <authorList>
            <consortium name="US DOE Joint Genome Institute (JGI-PGF)"/>
            <person name="Lucas S."/>
            <person name="Copeland A."/>
            <person name="Lapidus A."/>
            <person name="Glavina del Rio T."/>
            <person name="Dalin E."/>
            <person name="Tice H."/>
            <person name="Bruce D."/>
            <person name="Goodwin L."/>
            <person name="Pitluck S."/>
            <person name="Peters L."/>
            <person name="Mikhailova N."/>
            <person name="Munk A.C.C."/>
            <person name="Kyrpides N."/>
            <person name="Mavromatis K."/>
            <person name="Ivanova N."/>
            <person name="Brettin T."/>
            <person name="Detter J.C."/>
            <person name="Han C."/>
            <person name="Larimer F."/>
            <person name="Land M."/>
            <person name="Hauser L."/>
            <person name="Markowitz V."/>
            <person name="Cheng J.-F."/>
            <person name="Hugenholtz P."/>
            <person name="Woyke T."/>
            <person name="Wu D."/>
            <person name="Brambilla E."/>
            <person name="Klenk H.-P."/>
            <person name="Eisen J.A."/>
        </authorList>
    </citation>
    <scope>NUCLEOTIDE SEQUENCE [LARGE SCALE GENOMIC DNA]</scope>
    <source>
        <strain evidence="11">DSM 18391 / NRRL B-41598 / KBS 63</strain>
    </source>
</reference>
<name>I3ZF74_TERRK</name>
<keyword evidence="6 7" id="KW-0472">Membrane</keyword>
<feature type="transmembrane region" description="Helical" evidence="7">
    <location>
        <begin position="141"/>
        <end position="160"/>
    </location>
</feature>
<dbReference type="Pfam" id="PF06750">
    <property type="entry name" value="A24_N_bact"/>
    <property type="match status" value="1"/>
</dbReference>
<dbReference type="HOGENOM" id="CLU_057101_0_1_0"/>
<sequence>MRAELLIPAIAFLFGLLIGSFLNVCIARLPLDESIVTPRSRCMACGHTIRWYDNIPVLSYLLLRGRCRDCGAGISWQYPAVELTTGIWFALCAMTVVDGHGLSGDVFARLLVHAVGVATLGCLLIALLVIDWKHYLLPNTLTIPGILLGLLFACAEAVFLNDNEGNVVLKRAPDINAAGSGRSPGNIFLTGTEHLIFGRLLAAVGAFLLLYLIRLAYRAIRKRDGMGLGDAKLLAMIAAFVGFAATVLSLFVGLMLATLYAAALLTGRRAGAATRLAFGSFLCLGGLVAAMYGARITDAYLALFR</sequence>
<feature type="domain" description="Prepilin peptidase A24 N-terminal" evidence="9">
    <location>
        <begin position="13"/>
        <end position="95"/>
    </location>
</feature>
<comment type="subcellular location">
    <subcellularLocation>
        <location evidence="1">Cell membrane</location>
        <topology evidence="1">Multi-pass membrane protein</topology>
    </subcellularLocation>
</comment>
<dbReference type="EC" id="3.4.23.43" evidence="10"/>
<evidence type="ECO:0000259" key="8">
    <source>
        <dbReference type="Pfam" id="PF01478"/>
    </source>
</evidence>
<dbReference type="InterPro" id="IPR010627">
    <property type="entry name" value="Prepilin_pept_A24_N"/>
</dbReference>
<dbReference type="GO" id="GO:0006465">
    <property type="term" value="P:signal peptide processing"/>
    <property type="evidence" value="ECO:0007669"/>
    <property type="project" value="TreeGrafter"/>
</dbReference>
<feature type="transmembrane region" description="Helical" evidence="7">
    <location>
        <begin position="233"/>
        <end position="260"/>
    </location>
</feature>
<feature type="transmembrane region" description="Helical" evidence="7">
    <location>
        <begin position="76"/>
        <end position="96"/>
    </location>
</feature>
<evidence type="ECO:0000256" key="2">
    <source>
        <dbReference type="ARBA" id="ARBA00005801"/>
    </source>
</evidence>
<dbReference type="eggNOG" id="COG1989">
    <property type="taxonomic scope" value="Bacteria"/>
</dbReference>
<keyword evidence="3" id="KW-1003">Cell membrane</keyword>
<dbReference type="KEGG" id="trs:Terro_1586"/>
<evidence type="ECO:0000256" key="4">
    <source>
        <dbReference type="ARBA" id="ARBA00022692"/>
    </source>
</evidence>
<dbReference type="AlphaFoldDB" id="I3ZF74"/>
<feature type="domain" description="Prepilin type IV endopeptidase peptidase" evidence="8">
    <location>
        <begin position="120"/>
        <end position="161"/>
    </location>
</feature>
<feature type="transmembrane region" description="Helical" evidence="7">
    <location>
        <begin position="196"/>
        <end position="213"/>
    </location>
</feature>
<dbReference type="PANTHER" id="PTHR30487:SF0">
    <property type="entry name" value="PREPILIN LEADER PEPTIDASE_N-METHYLTRANSFERASE-RELATED"/>
    <property type="match status" value="1"/>
</dbReference>
<dbReference type="RefSeq" id="WP_014785461.1">
    <property type="nucleotide sequence ID" value="NC_018014.1"/>
</dbReference>
<feature type="transmembrane region" description="Helical" evidence="7">
    <location>
        <begin position="272"/>
        <end position="294"/>
    </location>
</feature>
<evidence type="ECO:0000256" key="6">
    <source>
        <dbReference type="ARBA" id="ARBA00023136"/>
    </source>
</evidence>
<evidence type="ECO:0000256" key="1">
    <source>
        <dbReference type="ARBA" id="ARBA00004651"/>
    </source>
</evidence>
<feature type="domain" description="Prepilin type IV endopeptidase peptidase" evidence="8">
    <location>
        <begin position="200"/>
        <end position="261"/>
    </location>
</feature>
<dbReference type="Gene3D" id="1.20.120.1220">
    <property type="match status" value="1"/>
</dbReference>
<accession>I3ZF74</accession>
<comment type="similarity">
    <text evidence="2">Belongs to the peptidase A24 family.</text>
</comment>
<protein>
    <submittedName>
        <fullName evidence="10">Type 4 prepilin peptidase 1</fullName>
        <ecNumber evidence="10">3.4.23.43</ecNumber>
    </submittedName>
</protein>
<proteinExistence type="inferred from homology"/>
<keyword evidence="4 7" id="KW-0812">Transmembrane</keyword>
<evidence type="ECO:0000313" key="10">
    <source>
        <dbReference type="EMBL" id="AFL87892.1"/>
    </source>
</evidence>
<organism evidence="10 11">
    <name type="scientific">Terriglobus roseus (strain DSM 18391 / NRRL B-41598 / KBS 63)</name>
    <dbReference type="NCBI Taxonomy" id="926566"/>
    <lineage>
        <taxon>Bacteria</taxon>
        <taxon>Pseudomonadati</taxon>
        <taxon>Acidobacteriota</taxon>
        <taxon>Terriglobia</taxon>
        <taxon>Terriglobales</taxon>
        <taxon>Acidobacteriaceae</taxon>
        <taxon>Terriglobus</taxon>
    </lineage>
</organism>
<dbReference type="Pfam" id="PF01478">
    <property type="entry name" value="Peptidase_A24"/>
    <property type="match status" value="2"/>
</dbReference>
<keyword evidence="5 7" id="KW-1133">Transmembrane helix</keyword>
<dbReference type="InterPro" id="IPR000045">
    <property type="entry name" value="Prepilin_IV_endopep_pep"/>
</dbReference>
<keyword evidence="11" id="KW-1185">Reference proteome</keyword>
<evidence type="ECO:0000256" key="3">
    <source>
        <dbReference type="ARBA" id="ARBA00022475"/>
    </source>
</evidence>
<evidence type="ECO:0000313" key="11">
    <source>
        <dbReference type="Proteomes" id="UP000006056"/>
    </source>
</evidence>
<dbReference type="Proteomes" id="UP000006056">
    <property type="component" value="Chromosome"/>
</dbReference>
<keyword evidence="10" id="KW-0378">Hydrolase</keyword>
<dbReference type="PATRIC" id="fig|926566.3.peg.1569"/>
<feature type="transmembrane region" description="Helical" evidence="7">
    <location>
        <begin position="6"/>
        <end position="31"/>
    </location>
</feature>
<evidence type="ECO:0000256" key="5">
    <source>
        <dbReference type="ARBA" id="ARBA00022989"/>
    </source>
</evidence>
<feature type="transmembrane region" description="Helical" evidence="7">
    <location>
        <begin position="108"/>
        <end position="129"/>
    </location>
</feature>
<evidence type="ECO:0000259" key="9">
    <source>
        <dbReference type="Pfam" id="PF06750"/>
    </source>
</evidence>
<dbReference type="EMBL" id="CP003379">
    <property type="protein sequence ID" value="AFL87892.1"/>
    <property type="molecule type" value="Genomic_DNA"/>
</dbReference>
<dbReference type="GO" id="GO:0004190">
    <property type="term" value="F:aspartic-type endopeptidase activity"/>
    <property type="evidence" value="ECO:0007669"/>
    <property type="project" value="UniProtKB-EC"/>
</dbReference>